<organism evidence="2 3">
    <name type="scientific">Alkalicoccus urumqiensis</name>
    <name type="common">Bacillus urumqiensis</name>
    <dbReference type="NCBI Taxonomy" id="1548213"/>
    <lineage>
        <taxon>Bacteria</taxon>
        <taxon>Bacillati</taxon>
        <taxon>Bacillota</taxon>
        <taxon>Bacilli</taxon>
        <taxon>Bacillales</taxon>
        <taxon>Bacillaceae</taxon>
        <taxon>Alkalicoccus</taxon>
    </lineage>
</organism>
<dbReference type="InterPro" id="IPR040836">
    <property type="entry name" value="SAVED"/>
</dbReference>
<feature type="domain" description="SMODS-associated and fused to various effectors" evidence="1">
    <location>
        <begin position="308"/>
        <end position="506"/>
    </location>
</feature>
<dbReference type="Proteomes" id="UP000243650">
    <property type="component" value="Unassembled WGS sequence"/>
</dbReference>
<dbReference type="NCBIfam" id="NF033611">
    <property type="entry name" value="SAVED"/>
    <property type="match status" value="1"/>
</dbReference>
<evidence type="ECO:0000313" key="2">
    <source>
        <dbReference type="EMBL" id="PRO66470.1"/>
    </source>
</evidence>
<comment type="caution">
    <text evidence="2">The sequence shown here is derived from an EMBL/GenBank/DDBJ whole genome shotgun (WGS) entry which is preliminary data.</text>
</comment>
<dbReference type="EMBL" id="PVNS01000003">
    <property type="protein sequence ID" value="PRO66470.1"/>
    <property type="molecule type" value="Genomic_DNA"/>
</dbReference>
<dbReference type="Pfam" id="PF18145">
    <property type="entry name" value="SAVED"/>
    <property type="match status" value="1"/>
</dbReference>
<accession>A0A2P6MJL2</accession>
<protein>
    <recommendedName>
        <fullName evidence="1">SMODS-associated and fused to various effectors domain-containing protein</fullName>
    </recommendedName>
</protein>
<proteinExistence type="predicted"/>
<evidence type="ECO:0000313" key="3">
    <source>
        <dbReference type="Proteomes" id="UP000243650"/>
    </source>
</evidence>
<keyword evidence="3" id="KW-1185">Reference proteome</keyword>
<dbReference type="RefSeq" id="WP_105958108.1">
    <property type="nucleotide sequence ID" value="NZ_PVNS01000003.1"/>
</dbReference>
<gene>
    <name evidence="2" type="ORF">C6I21_03780</name>
</gene>
<sequence>MANPIRARQLGDDYQKIFFWLKACEFLEENSNIDTISYEDMELKSLDDVVIRYKQPIKDFKGNLIKREYYQVKYHVTYGGSITLDNLMDPKFINASKFSFLKKVKEASFSLNTEDEPGIAILVTPWTIHPNDVLSTSRLIDTQDGSFRLETLFDEKNKSHVAKAREKLKEHLDVQNDKELESIIKLIRISSDSSTYSNLVNLLNSKLSSVGLRPINATQRINPYISLLARLFQEGKTKFNKEELIQICKDERLWTGTNIMFSKEVPIGIRSFMHRARNMENNTSSMICLSEHFEGRHLKENFGWNEDIKRKIDEFLTQNLTEGGSYCIHLDTHSSVAFTAGYYLDPKSGVKAVPIQKGLTGREVWRSDSTISKEQYPQWKVNQEVLNEDGEHIAIIIEMTHSALEEVENYISDKGLSVKTKVRFYFEDGPNASSIQGGVHARHLANEILRTLKNLPPEDRKKRYHIFGAAPNGFWFILGQLSRSFGQITLYEYDFEIAQEYRESINLP</sequence>
<evidence type="ECO:0000259" key="1">
    <source>
        <dbReference type="Pfam" id="PF18145"/>
    </source>
</evidence>
<reference evidence="2 3" key="1">
    <citation type="submission" date="2018-03" db="EMBL/GenBank/DDBJ databases">
        <title>Bacillus urumqiensis sp. nov., a moderately haloalkaliphilic bacterium isolated from a salt lake.</title>
        <authorList>
            <person name="Zhao B."/>
            <person name="Liao Z."/>
        </authorList>
    </citation>
    <scope>NUCLEOTIDE SEQUENCE [LARGE SCALE GENOMIC DNA]</scope>
    <source>
        <strain evidence="2 3">BZ-SZ-XJ18</strain>
    </source>
</reference>
<name>A0A2P6MJL2_ALKUR</name>
<dbReference type="AlphaFoldDB" id="A0A2P6MJL2"/>
<dbReference type="OrthoDB" id="268467at2"/>